<keyword evidence="1" id="KW-0808">Transferase</keyword>
<feature type="domain" description="Glycosyl transferase family 1" evidence="2">
    <location>
        <begin position="169"/>
        <end position="326"/>
    </location>
</feature>
<dbReference type="KEGG" id="aii:E4K63_06545"/>
<dbReference type="CDD" id="cd03809">
    <property type="entry name" value="GT4_MtfB-like"/>
    <property type="match status" value="1"/>
</dbReference>
<dbReference type="GO" id="GO:0016757">
    <property type="term" value="F:glycosyltransferase activity"/>
    <property type="evidence" value="ECO:0007669"/>
    <property type="project" value="InterPro"/>
</dbReference>
<feature type="domain" description="Glycosyl transferase family 1" evidence="2">
    <location>
        <begin position="570"/>
        <end position="723"/>
    </location>
</feature>
<accession>A0AAE6YIC7</accession>
<dbReference type="SUPFAM" id="SSF53756">
    <property type="entry name" value="UDP-Glycosyltransferase/glycogen phosphorylase"/>
    <property type="match status" value="2"/>
</dbReference>
<evidence type="ECO:0000313" key="3">
    <source>
        <dbReference type="EMBL" id="QIV96505.1"/>
    </source>
</evidence>
<dbReference type="InterPro" id="IPR001296">
    <property type="entry name" value="Glyco_trans_1"/>
</dbReference>
<evidence type="ECO:0000259" key="2">
    <source>
        <dbReference type="Pfam" id="PF00534"/>
    </source>
</evidence>
<reference evidence="3 4" key="1">
    <citation type="submission" date="2019-03" db="EMBL/GenBank/DDBJ databases">
        <title>Complete Genome Sequence of Allofrancisella inopinata Strain SYSU YG23 Isolated from Water-Cooling Systems in China.</title>
        <authorList>
            <person name="Ohrman C."/>
            <person name="Uneklint I."/>
            <person name="Sjodin A."/>
        </authorList>
    </citation>
    <scope>NUCLEOTIDE SEQUENCE [LARGE SCALE GENOMIC DNA]</scope>
    <source>
        <strain evidence="3 4">SYSU YG23</strain>
    </source>
</reference>
<gene>
    <name evidence="3" type="ORF">E4K63_06545</name>
</gene>
<sequence length="760" mass="87682">MRNKYIGIDLTSAVAHMECGMVIALKRIISALPCKKNDINFILFCTEKNINMYDNLKNIKIEVLTTDIEYYHNNINFIDVLHSPFNKVDRKIDGALSLLTKYDLIPPRFINDFREDQIVNSIESCHEADYILTSTEFSKRDIHWQTDIDENKIEAVYLPVEKSILGVNKPNVDLSKPFLCYPAAGRAHKNHENLFKAFSKIKSDVNLVLTTGEKNVANNKFNYLEKLTAEYHLTGRVHVLGCLTEEELNYIYSHALALVYPSLSEGFGLPLVEAMTFYRPILCSYWSCMPEIVGDIGIYFNPKDPDCIARTIDDFLNSEYIVNVGSYDRQLEKFKKNKIGEEMIQFYSQLVYKSKILNLRKKRNNEIKGMLAIKHIMIEKELYSKELLSYTEEFVLLMDCSRLLGTNNVSGISKYIFKLFDVLSSKLGSRFIPFYDENARGLAKDLDIRTRFVLNNDKEYNLYHKGYAINLAKSISKNIVYFSPYHPLPKLRDKDFSYVITIFDIFHLTRLDIYPEQNKYFTNDIVKSILKNDEVVCISKHTATELIKYQGYKHHVSVSFLLSMNDMIEEKKYKKKNLPQILIPFQNDPRKNFRLMLESYYEYLKIGGVNSKLCIFGKTNLLSEDDKKLINEINKHVNVKLVLTPSDIDLAKLILDSSCFLYLSELEGFGLPPLEAMVGGCASIVLDNTALSEVYDGWPFKLSSNSSSIEVAANIKKLLHSDENYIVKEIEKVISKYTVENFLNSHLSAFYEAMRRKNGN</sequence>
<dbReference type="AlphaFoldDB" id="A0AAE6YIC7"/>
<evidence type="ECO:0000313" key="4">
    <source>
        <dbReference type="Proteomes" id="UP000502004"/>
    </source>
</evidence>
<keyword evidence="4" id="KW-1185">Reference proteome</keyword>
<organism evidence="3 4">
    <name type="scientific">Allofrancisella inopinata</name>
    <dbReference type="NCBI Taxonomy" id="1085647"/>
    <lineage>
        <taxon>Bacteria</taxon>
        <taxon>Pseudomonadati</taxon>
        <taxon>Pseudomonadota</taxon>
        <taxon>Gammaproteobacteria</taxon>
        <taxon>Thiotrichales</taxon>
        <taxon>Francisellaceae</taxon>
        <taxon>Allofrancisella</taxon>
    </lineage>
</organism>
<dbReference type="PANTHER" id="PTHR46401">
    <property type="entry name" value="GLYCOSYLTRANSFERASE WBBK-RELATED"/>
    <property type="match status" value="1"/>
</dbReference>
<name>A0AAE6YIC7_9GAMM</name>
<dbReference type="Proteomes" id="UP000502004">
    <property type="component" value="Chromosome"/>
</dbReference>
<dbReference type="Pfam" id="PF00534">
    <property type="entry name" value="Glycos_transf_1"/>
    <property type="match status" value="2"/>
</dbReference>
<evidence type="ECO:0000256" key="1">
    <source>
        <dbReference type="ARBA" id="ARBA00022679"/>
    </source>
</evidence>
<dbReference type="EMBL" id="CP038241">
    <property type="protein sequence ID" value="QIV96505.1"/>
    <property type="molecule type" value="Genomic_DNA"/>
</dbReference>
<dbReference type="RefSeq" id="WP_133942346.1">
    <property type="nucleotide sequence ID" value="NZ_CP038241.1"/>
</dbReference>
<proteinExistence type="predicted"/>
<dbReference type="PANTHER" id="PTHR46401:SF2">
    <property type="entry name" value="GLYCOSYLTRANSFERASE WBBK-RELATED"/>
    <property type="match status" value="1"/>
</dbReference>
<protein>
    <submittedName>
        <fullName evidence="3">Glycosyltransferase</fullName>
    </submittedName>
</protein>
<dbReference type="Gene3D" id="3.40.50.2000">
    <property type="entry name" value="Glycogen Phosphorylase B"/>
    <property type="match status" value="2"/>
</dbReference>